<dbReference type="InterPro" id="IPR036249">
    <property type="entry name" value="Thioredoxin-like_sf"/>
</dbReference>
<sequence>MQSKDEIRQRIQQLTGAIEKHRKDQTNNHARGGYSGAHYSNRPMSFSRTWTNNHNRGSPNKSAIFNGPRNAPATSHSYNKRLVLNKTEASTRPPQPRIPPSSSSSPHKKLVLNNTTAKPPKPTFSATTTTTTAPGAPKQIEIGGVKFMVKGKKLIRQDRLKNQPLPSGMAAGSHVVVVRRNKRTRPPGSDPGAAKKMRPTTARSRKGNMVFVRGPEGYVRQGASGKSLVLKSKRVTRRYCGHYTRYGKCPQQPRCPFIHDPKRRAICPRFLQNKCPKPANLCRLSHQPTPNIIPHCVHFQRGRCTNTDCIFSHVHVRPDAPVCRAFAMEGYCSKGLECREKHIHVCPEFAETGKCSNANCRLPHVARRAATGGQGTAGIIRPGTWVSTAYWHEQRKLQADSNNKRTANRTLSNIPPPSNSNSSDSNNMTTPRPTREEEEQQGFVRLFDDSEEDEGWSQYLSQDHVQEESSQLHFSDNDEDEEDENSSEGDSDSNMDEDEDEEVDEEDEEVDEYEIAEDDGEYIEEEQVIAKPPVNPQYSFFTFLYSIYLFWMFIDALLVCVIFLTGWIVCDDTTSAPVNHLVAFGDSYTADKGDECNGPKWIRQLAWDNITIDNHAVGGAYCVDTNNTRSPSVNQQTMHYINSMPDDDPATTIYVIFVGINDMVGHVQPTDVLRCISNQIDRLHQTVDANRFLVFNMVPFDKSPREAAEQAMAQAWIEQFNEQLNTTITEKSAQYKDMHMVLIDTHTIISQVLDNPESYGITQGTTDYYARTHNPRQDNDKLDNGNVYFWFDKAHMTNVVHAQLSKSIVEQNPFPSMNLMSTGGSSTSYKISPVYFCAHGRCDKTTIDWPISFCFPAHTTTHASPPVGGVVSFLLLATHSPAMPFGLGHEFVILVSRSALWSFFVDIKLQDEHNIPTEGPMIVAATHHNMIVDPAVLSVTFPDHRRFHYWAKDSIFKHPLAKRFLENCGVVPVDRKTRNNAQLYAATYDVMRLGESVAVFPEGTSHTLPHLGTFKDGTSFAALEYAKVIEEDPHPNADGSLPRKAVILPVGIVYPEKSKYRSVAIVKYGKPLHVDPYMDTYYQDPKKAAKQLTTDLRSAIEGLTVNAPDWESRDAAEMARWLLFPGENGSMRDYISVTQSLIGAFADLSSSDPDIALLEQSLRAYKMELEALSLKDSHIAKYNERDITAASTTVELLRRTMASMIDLPLFLPGLVGHLPLYLAGYYAGKFEIYEEVRAQNKIFLGLLMVPFVYILAFIWGWYTLFGGTFFGFFAALATLGVFVWYHVVSIDERYENFKDLVGRWRLFDAVVLGRGMWRRKDRILQLKQLRDSNLQGVRRMVKAYKGKNDHVHAVWLAIRSRVKQFGDPAKLHGRRKKLAKQFEWSFEDHGNPFGSIYKSFLGDPALSNTMLKTLYSWIFPPPLTPEELAQVEQQVEDLIKNNNVVVFSKTYCPFCSSAKELLKSQNVEFTVVELDREAHGSAMQDYLEKRSGQRTVPNIFIKQQHIGGCDDLKAADRDGRLQKMLAA</sequence>
<keyword evidence="3 8" id="KW-0863">Zinc-finger</keyword>
<evidence type="ECO:0000256" key="9">
    <source>
        <dbReference type="SAM" id="MobiDB-lite"/>
    </source>
</evidence>
<dbReference type="InterPro" id="IPR036855">
    <property type="entry name" value="Znf_CCCH_sf"/>
</dbReference>
<dbReference type="PROSITE" id="PS51354">
    <property type="entry name" value="GLUTAREDOXIN_2"/>
    <property type="match status" value="1"/>
</dbReference>
<dbReference type="SUPFAM" id="SSF90229">
    <property type="entry name" value="CCCH zinc finger"/>
    <property type="match status" value="1"/>
</dbReference>
<dbReference type="SUPFAM" id="SSF69593">
    <property type="entry name" value="Glycerol-3-phosphate (1)-acyltransferase"/>
    <property type="match status" value="1"/>
</dbReference>
<dbReference type="PANTHER" id="PTHR31605">
    <property type="entry name" value="GLYCEROL-3-PHOSPHATE O-ACYLTRANSFERASE 1"/>
    <property type="match status" value="1"/>
</dbReference>
<dbReference type="STRING" id="1263082.A0A068RI57"/>
<keyword evidence="6" id="KW-1015">Disulfide bond</keyword>
<keyword evidence="13" id="KW-1185">Reference proteome</keyword>
<evidence type="ECO:0000259" key="11">
    <source>
        <dbReference type="PROSITE" id="PS50103"/>
    </source>
</evidence>
<evidence type="ECO:0000256" key="10">
    <source>
        <dbReference type="SAM" id="Phobius"/>
    </source>
</evidence>
<dbReference type="GO" id="GO:0008654">
    <property type="term" value="P:phospholipid biosynthetic process"/>
    <property type="evidence" value="ECO:0007669"/>
    <property type="project" value="TreeGrafter"/>
</dbReference>
<evidence type="ECO:0000256" key="6">
    <source>
        <dbReference type="ARBA" id="ARBA00023157"/>
    </source>
</evidence>
<evidence type="ECO:0000256" key="3">
    <source>
        <dbReference type="ARBA" id="ARBA00022771"/>
    </source>
</evidence>
<dbReference type="PRINTS" id="PR00160">
    <property type="entry name" value="GLUTAREDOXIN"/>
</dbReference>
<feature type="compositionally biased region" description="Polar residues" evidence="9">
    <location>
        <begin position="399"/>
        <end position="411"/>
    </location>
</feature>
<dbReference type="Pfam" id="PF01553">
    <property type="entry name" value="Acyltransferase"/>
    <property type="match status" value="1"/>
</dbReference>
<dbReference type="SMART" id="SM00356">
    <property type="entry name" value="ZnF_C3H1"/>
    <property type="match status" value="5"/>
</dbReference>
<protein>
    <submittedName>
        <fullName evidence="12">Related to glycerol-3-phosphate-acyltransferase-laccaria bicolor</fullName>
    </submittedName>
</protein>
<feature type="transmembrane region" description="Helical" evidence="10">
    <location>
        <begin position="1240"/>
        <end position="1262"/>
    </location>
</feature>
<dbReference type="GO" id="GO:0016287">
    <property type="term" value="F:glycerone-phosphate O-acyltransferase activity"/>
    <property type="evidence" value="ECO:0007669"/>
    <property type="project" value="TreeGrafter"/>
</dbReference>
<dbReference type="GO" id="GO:0008270">
    <property type="term" value="F:zinc ion binding"/>
    <property type="evidence" value="ECO:0007669"/>
    <property type="project" value="UniProtKB-KW"/>
</dbReference>
<dbReference type="InterPro" id="IPR001087">
    <property type="entry name" value="GDSL"/>
</dbReference>
<feature type="zinc finger region" description="C3H1-type" evidence="8">
    <location>
        <begin position="290"/>
        <end position="316"/>
    </location>
</feature>
<evidence type="ECO:0000313" key="13">
    <source>
        <dbReference type="Proteomes" id="UP000027586"/>
    </source>
</evidence>
<feature type="domain" description="C3H1-type" evidence="11">
    <location>
        <begin position="234"/>
        <end position="262"/>
    </location>
</feature>
<comment type="caution">
    <text evidence="12">The sequence shown here is derived from an EMBL/GenBank/DDBJ whole genome shotgun (WGS) entry which is preliminary data.</text>
</comment>
<keyword evidence="7" id="KW-0676">Redox-active center</keyword>
<accession>A0A068RI57</accession>
<dbReference type="InterPro" id="IPR000571">
    <property type="entry name" value="Znf_CCCH"/>
</dbReference>
<dbReference type="InterPro" id="IPR011899">
    <property type="entry name" value="Glutaredoxin_euk/vir"/>
</dbReference>
<dbReference type="SUPFAM" id="SSF52266">
    <property type="entry name" value="SGNH hydrolase"/>
    <property type="match status" value="1"/>
</dbReference>
<dbReference type="PROSITE" id="PS50103">
    <property type="entry name" value="ZF_C3H1"/>
    <property type="match status" value="4"/>
</dbReference>
<dbReference type="Gene3D" id="3.40.30.10">
    <property type="entry name" value="Glutaredoxin"/>
    <property type="match status" value="1"/>
</dbReference>
<dbReference type="Gene3D" id="4.10.1000.10">
    <property type="entry name" value="Zinc finger, CCCH-type"/>
    <property type="match status" value="2"/>
</dbReference>
<dbReference type="CDD" id="cd07992">
    <property type="entry name" value="LPLAT_AAK14816-like"/>
    <property type="match status" value="1"/>
</dbReference>
<gene>
    <name evidence="12" type="ORF">LCOR_01597.1</name>
</gene>
<feature type="region of interest" description="Disordered" evidence="9">
    <location>
        <begin position="182"/>
        <end position="203"/>
    </location>
</feature>
<dbReference type="VEuPathDB" id="FungiDB:LCOR_01597.1"/>
<dbReference type="GO" id="GO:0005801">
    <property type="term" value="C:cis-Golgi network"/>
    <property type="evidence" value="ECO:0007669"/>
    <property type="project" value="UniProtKB-ARBA"/>
</dbReference>
<evidence type="ECO:0000256" key="5">
    <source>
        <dbReference type="ARBA" id="ARBA00022982"/>
    </source>
</evidence>
<feature type="domain" description="C3H1-type" evidence="11">
    <location>
        <begin position="317"/>
        <end position="345"/>
    </location>
</feature>
<feature type="compositionally biased region" description="Low complexity" evidence="9">
    <location>
        <begin position="419"/>
        <end position="432"/>
    </location>
</feature>
<keyword evidence="10" id="KW-0812">Transmembrane</keyword>
<feature type="zinc finger region" description="C3H1-type" evidence="8">
    <location>
        <begin position="317"/>
        <end position="345"/>
    </location>
</feature>
<evidence type="ECO:0000256" key="1">
    <source>
        <dbReference type="ARBA" id="ARBA00022448"/>
    </source>
</evidence>
<feature type="domain" description="C3H1-type" evidence="11">
    <location>
        <begin position="290"/>
        <end position="316"/>
    </location>
</feature>
<dbReference type="PANTHER" id="PTHR31605:SF0">
    <property type="entry name" value="GLYCEROL-3-PHOSPHATE O-ACYLTRANSFERASE 1"/>
    <property type="match status" value="1"/>
</dbReference>
<evidence type="ECO:0000256" key="8">
    <source>
        <dbReference type="PROSITE-ProRule" id="PRU00723"/>
    </source>
</evidence>
<dbReference type="Proteomes" id="UP000027586">
    <property type="component" value="Unassembled WGS sequence"/>
</dbReference>
<dbReference type="FunFam" id="3.40.30.10:FF:000093">
    <property type="entry name" value="Glutaredoxin 2"/>
    <property type="match status" value="1"/>
</dbReference>
<reference evidence="12" key="1">
    <citation type="submission" date="2013-08" db="EMBL/GenBank/DDBJ databases">
        <title>Gene expansion shapes genome architecture in the human pathogen Lichtheimia corymbifera: an evolutionary genomics analysis in the ancient terrestrial Mucorales (Mucoromycotina).</title>
        <authorList>
            <person name="Schwartze V.U."/>
            <person name="Winter S."/>
            <person name="Shelest E."/>
            <person name="Marcet-Houben M."/>
            <person name="Horn F."/>
            <person name="Wehner S."/>
            <person name="Hoffmann K."/>
            <person name="Riege K."/>
            <person name="Sammeth M."/>
            <person name="Nowrousian M."/>
            <person name="Valiante V."/>
            <person name="Linde J."/>
            <person name="Jacobsen I.D."/>
            <person name="Marz M."/>
            <person name="Brakhage A.A."/>
            <person name="Gabaldon T."/>
            <person name="Bocker S."/>
            <person name="Voigt K."/>
        </authorList>
    </citation>
    <scope>NUCLEOTIDE SEQUENCE [LARGE SCALE GENOMIC DNA]</scope>
    <source>
        <strain evidence="12">FSU 9682</strain>
    </source>
</reference>
<feature type="compositionally biased region" description="Polar residues" evidence="9">
    <location>
        <begin position="463"/>
        <end position="474"/>
    </location>
</feature>
<feature type="compositionally biased region" description="Polar residues" evidence="9">
    <location>
        <begin position="42"/>
        <end position="63"/>
    </location>
</feature>
<dbReference type="GO" id="GO:0005796">
    <property type="term" value="C:Golgi lumen"/>
    <property type="evidence" value="ECO:0007669"/>
    <property type="project" value="UniProtKB-ARBA"/>
</dbReference>
<feature type="domain" description="C3H1-type" evidence="11">
    <location>
        <begin position="266"/>
        <end position="289"/>
    </location>
</feature>
<dbReference type="InterPro" id="IPR002123">
    <property type="entry name" value="Plipid/glycerol_acylTrfase"/>
</dbReference>
<feature type="compositionally biased region" description="Low complexity" evidence="9">
    <location>
        <begin position="115"/>
        <end position="137"/>
    </location>
</feature>
<dbReference type="InterPro" id="IPR002109">
    <property type="entry name" value="Glutaredoxin"/>
</dbReference>
<feature type="region of interest" description="Disordered" evidence="9">
    <location>
        <begin position="17"/>
        <end position="137"/>
    </location>
</feature>
<dbReference type="SUPFAM" id="SSF52833">
    <property type="entry name" value="Thioredoxin-like"/>
    <property type="match status" value="1"/>
</dbReference>
<evidence type="ECO:0000256" key="4">
    <source>
        <dbReference type="ARBA" id="ARBA00022833"/>
    </source>
</evidence>
<dbReference type="InterPro" id="IPR052744">
    <property type="entry name" value="GPAT/DAPAT"/>
</dbReference>
<dbReference type="CDD" id="cd03419">
    <property type="entry name" value="GRX_GRXh_1_2_like"/>
    <property type="match status" value="1"/>
</dbReference>
<keyword evidence="5" id="KW-0249">Electron transport</keyword>
<dbReference type="InterPro" id="IPR011767">
    <property type="entry name" value="GLR_AS"/>
</dbReference>
<keyword evidence="4 8" id="KW-0862">Zinc</keyword>
<feature type="transmembrane region" description="Helical" evidence="10">
    <location>
        <begin position="1268"/>
        <end position="1288"/>
    </location>
</feature>
<name>A0A068RI57_9FUNG</name>
<dbReference type="GO" id="GO:0004362">
    <property type="term" value="F:glutathione-disulfide reductase (NADPH) activity"/>
    <property type="evidence" value="ECO:0007669"/>
    <property type="project" value="UniProtKB-ARBA"/>
</dbReference>
<dbReference type="Gene3D" id="3.40.50.1110">
    <property type="entry name" value="SGNH hydrolase"/>
    <property type="match status" value="1"/>
</dbReference>
<keyword evidence="10" id="KW-1133">Transmembrane helix</keyword>
<feature type="region of interest" description="Disordered" evidence="9">
    <location>
        <begin position="396"/>
        <end position="440"/>
    </location>
</feature>
<evidence type="ECO:0000313" key="12">
    <source>
        <dbReference type="EMBL" id="CDH49868.1"/>
    </source>
</evidence>
<keyword evidence="2 8" id="KW-0479">Metal-binding</keyword>
<dbReference type="PROSITE" id="PS00195">
    <property type="entry name" value="GLUTAREDOXIN_1"/>
    <property type="match status" value="1"/>
</dbReference>
<organism evidence="12 13">
    <name type="scientific">Lichtheimia corymbifera JMRC:FSU:9682</name>
    <dbReference type="NCBI Taxonomy" id="1263082"/>
    <lineage>
        <taxon>Eukaryota</taxon>
        <taxon>Fungi</taxon>
        <taxon>Fungi incertae sedis</taxon>
        <taxon>Mucoromycota</taxon>
        <taxon>Mucoromycotina</taxon>
        <taxon>Mucoromycetes</taxon>
        <taxon>Mucorales</taxon>
        <taxon>Lichtheimiaceae</taxon>
        <taxon>Lichtheimia</taxon>
    </lineage>
</organism>
<feature type="zinc finger region" description="C3H1-type" evidence="8">
    <location>
        <begin position="234"/>
        <end position="262"/>
    </location>
</feature>
<evidence type="ECO:0000256" key="7">
    <source>
        <dbReference type="ARBA" id="ARBA00023284"/>
    </source>
</evidence>
<dbReference type="Pfam" id="PF00462">
    <property type="entry name" value="Glutaredoxin"/>
    <property type="match status" value="1"/>
</dbReference>
<dbReference type="OrthoDB" id="5567124at2759"/>
<dbReference type="InterPro" id="IPR036514">
    <property type="entry name" value="SGNH_hydro_sf"/>
</dbReference>
<evidence type="ECO:0000256" key="2">
    <source>
        <dbReference type="ARBA" id="ARBA00022723"/>
    </source>
</evidence>
<feature type="transmembrane region" description="Helical" evidence="10">
    <location>
        <begin position="1209"/>
        <end position="1228"/>
    </location>
</feature>
<feature type="compositionally biased region" description="Acidic residues" evidence="9">
    <location>
        <begin position="477"/>
        <end position="512"/>
    </location>
</feature>
<dbReference type="GO" id="GO:0004366">
    <property type="term" value="F:glycerol-3-phosphate O-acyltransferase activity"/>
    <property type="evidence" value="ECO:0007669"/>
    <property type="project" value="TreeGrafter"/>
</dbReference>
<feature type="region of interest" description="Disordered" evidence="9">
    <location>
        <begin position="463"/>
        <end position="512"/>
    </location>
</feature>
<keyword evidence="10" id="KW-0472">Membrane</keyword>
<dbReference type="NCBIfam" id="TIGR02180">
    <property type="entry name" value="GRX_euk"/>
    <property type="match status" value="1"/>
</dbReference>
<dbReference type="GO" id="GO:0016788">
    <property type="term" value="F:hydrolase activity, acting on ester bonds"/>
    <property type="evidence" value="ECO:0007669"/>
    <property type="project" value="InterPro"/>
</dbReference>
<keyword evidence="1" id="KW-0813">Transport</keyword>
<dbReference type="EMBL" id="CBTN010000004">
    <property type="protein sequence ID" value="CDH49868.1"/>
    <property type="molecule type" value="Genomic_DNA"/>
</dbReference>
<proteinExistence type="predicted"/>
<dbReference type="SMART" id="SM00563">
    <property type="entry name" value="PlsC"/>
    <property type="match status" value="1"/>
</dbReference>
<feature type="transmembrane region" description="Helical" evidence="10">
    <location>
        <begin position="547"/>
        <end position="569"/>
    </location>
</feature>
<feature type="zinc finger region" description="C3H1-type" evidence="8">
    <location>
        <begin position="266"/>
        <end position="289"/>
    </location>
</feature>
<dbReference type="Pfam" id="PF00657">
    <property type="entry name" value="Lipase_GDSL"/>
    <property type="match status" value="1"/>
</dbReference>
<dbReference type="InterPro" id="IPR014025">
    <property type="entry name" value="Glutaredoxin_subgr"/>
</dbReference>